<protein>
    <submittedName>
        <fullName evidence="2">Capsid protein</fullName>
    </submittedName>
</protein>
<accession>A0A858NE72</accession>
<dbReference type="EMBL" id="MT309867">
    <property type="protein sequence ID" value="QJB18649.1"/>
    <property type="molecule type" value="Genomic_DNA"/>
</dbReference>
<reference evidence="2" key="1">
    <citation type="submission" date="2020-04" db="EMBL/GenBank/DDBJ databases">
        <title>Genomes of microviruses in a sewage oxidation pond.</title>
        <authorList>
            <person name="Schreck J."/>
            <person name="Kraberger S."/>
            <person name="Scotch M."/>
            <person name="Halden R.U."/>
            <person name="Varsani A."/>
        </authorList>
    </citation>
    <scope>NUCLEOTIDE SEQUENCE</scope>
    <source>
        <strain evidence="2">6434_370</strain>
    </source>
</reference>
<evidence type="ECO:0000256" key="1">
    <source>
        <dbReference type="SAM" id="MobiDB-lite"/>
    </source>
</evidence>
<sequence>MAAMRRRVKRRSYAARGVRRVSTKRTYRKRKGRTGRRAYRGRMPSTRRILNITSTKKRDTMRALTNVDANGNLVSTDPRASAPNFNNLKVRGNRTSVSLFCPTARGYSFNDRLDTLRNSDTCFMRGFCDTYDVTSNSGVPWHHRRIVFSCKGNRSLRGPDSDGGSTGPFPWTPALVDSGDYYRNMMDISSTDYSGIRDYLTNYVFDGEAGTDWNSWLNAKCARDRITLHSDRTVLLNPGNERGMTKKYRRYDSYNRNLHYDTDERGSDNKGFTPWAAEKTAGMGDVFVVDIFSPHAFGTADDLLDVNVQSTLYWHEK</sequence>
<name>A0A858NE72_9VIRU</name>
<proteinExistence type="predicted"/>
<evidence type="ECO:0000313" key="2">
    <source>
        <dbReference type="EMBL" id="QJB18649.1"/>
    </source>
</evidence>
<organism evidence="2">
    <name type="scientific">Genomoviridae sp</name>
    <dbReference type="NCBI Taxonomy" id="2202565"/>
    <lineage>
        <taxon>Viruses</taxon>
        <taxon>Monodnaviria</taxon>
        <taxon>Shotokuvirae</taxon>
        <taxon>Cressdnaviricota</taxon>
        <taxon>Repensiviricetes</taxon>
        <taxon>Geplafuvirales</taxon>
        <taxon>Genomoviridae</taxon>
    </lineage>
</organism>
<feature type="region of interest" description="Disordered" evidence="1">
    <location>
        <begin position="1"/>
        <end position="37"/>
    </location>
</feature>